<dbReference type="NCBIfam" id="TIGR03317">
    <property type="entry name" value="ygfZ_signature"/>
    <property type="match status" value="1"/>
</dbReference>
<sequence length="365" mass="40749">MALLKLPPAVRNILPTGPSVARLNLKSVLSVSGSQAPDFLHGILSSAVPTSNRPFFSAALNAQGRVLYDLLVFSDHSTNGRPAYLLEYDSHSYSSDAPSLHELLQRYVLRAKVKIRDVSQEYDSWASWGSEKDVEWDTERDWLFAESGAIEPVWPPTTSEDWPWGSQKHIIRDRRAVGMGHRLLFRKGDPPPQTSDHDIVPQDTYNLHRILHGVPEGHIDIVPSVAFPMDSNLDVMGAVDFRKGCYIGQELTVRTYHKGVVRKRTVPVLIQSSSRHKSTETEDIQEKFGTNIDIKPANIIEGSGPRPRGTGKLLSNSHGIGLALLRTEHVDGVASGDLKLDFTSESGATWSVTPWWPEWWPKRLL</sequence>
<evidence type="ECO:0000256" key="3">
    <source>
        <dbReference type="ARBA" id="ARBA00023128"/>
    </source>
</evidence>
<dbReference type="PANTHER" id="PTHR22602:SF0">
    <property type="entry name" value="TRANSFERASE CAF17, MITOCHONDRIAL-RELATED"/>
    <property type="match status" value="1"/>
</dbReference>
<evidence type="ECO:0000256" key="2">
    <source>
        <dbReference type="ARBA" id="ARBA00022946"/>
    </source>
</evidence>
<dbReference type="InterPro" id="IPR045179">
    <property type="entry name" value="YgfZ/GcvT"/>
</dbReference>
<gene>
    <name evidence="6" type="ORF">C8R41DRAFT_770336</name>
</gene>
<name>A0ABQ8V9P0_9AGAR</name>
<proteinExistence type="inferred from homology"/>
<comment type="similarity">
    <text evidence="4">Belongs to the GcvT family. CAF17/IBA57 subfamily.</text>
</comment>
<evidence type="ECO:0000313" key="6">
    <source>
        <dbReference type="EMBL" id="KAJ4482701.1"/>
    </source>
</evidence>
<keyword evidence="7" id="KW-1185">Reference proteome</keyword>
<dbReference type="EMBL" id="JANVFT010000057">
    <property type="protein sequence ID" value="KAJ4482701.1"/>
    <property type="molecule type" value="Genomic_DNA"/>
</dbReference>
<feature type="domain" description="CAF17 C-terminal" evidence="5">
    <location>
        <begin position="262"/>
        <end position="362"/>
    </location>
</feature>
<dbReference type="InterPro" id="IPR057460">
    <property type="entry name" value="CAF17_C"/>
</dbReference>
<organism evidence="6 7">
    <name type="scientific">Lentinula lateritia</name>
    <dbReference type="NCBI Taxonomy" id="40482"/>
    <lineage>
        <taxon>Eukaryota</taxon>
        <taxon>Fungi</taxon>
        <taxon>Dikarya</taxon>
        <taxon>Basidiomycota</taxon>
        <taxon>Agaricomycotina</taxon>
        <taxon>Agaricomycetes</taxon>
        <taxon>Agaricomycetidae</taxon>
        <taxon>Agaricales</taxon>
        <taxon>Marasmiineae</taxon>
        <taxon>Omphalotaceae</taxon>
        <taxon>Lentinula</taxon>
    </lineage>
</organism>
<dbReference type="InterPro" id="IPR017703">
    <property type="entry name" value="YgfZ/GCV_T_CS"/>
</dbReference>
<reference evidence="6" key="1">
    <citation type="submission" date="2022-08" db="EMBL/GenBank/DDBJ databases">
        <title>A Global Phylogenomic Analysis of the Shiitake Genus Lentinula.</title>
        <authorList>
            <consortium name="DOE Joint Genome Institute"/>
            <person name="Sierra-Patev S."/>
            <person name="Min B."/>
            <person name="Naranjo-Ortiz M."/>
            <person name="Looney B."/>
            <person name="Konkel Z."/>
            <person name="Slot J.C."/>
            <person name="Sakamoto Y."/>
            <person name="Steenwyk J.L."/>
            <person name="Rokas A."/>
            <person name="Carro J."/>
            <person name="Camarero S."/>
            <person name="Ferreira P."/>
            <person name="Molpeceres G."/>
            <person name="Ruiz-Duenas F.J."/>
            <person name="Serrano A."/>
            <person name="Henrissat B."/>
            <person name="Drula E."/>
            <person name="Hughes K.W."/>
            <person name="Mata J.L."/>
            <person name="Ishikawa N.K."/>
            <person name="Vargas-Isla R."/>
            <person name="Ushijima S."/>
            <person name="Smith C.A."/>
            <person name="Ahrendt S."/>
            <person name="Andreopoulos W."/>
            <person name="He G."/>
            <person name="Labutti K."/>
            <person name="Lipzen A."/>
            <person name="Ng V."/>
            <person name="Riley R."/>
            <person name="Sandor L."/>
            <person name="Barry K."/>
            <person name="Martinez A.T."/>
            <person name="Xiao Y."/>
            <person name="Gibbons J.G."/>
            <person name="Terashima K."/>
            <person name="Grigoriev I.V."/>
            <person name="Hibbett D.S."/>
        </authorList>
    </citation>
    <scope>NUCLEOTIDE SEQUENCE</scope>
    <source>
        <strain evidence="6">RHP3577 ss4</strain>
    </source>
</reference>
<comment type="caution">
    <text evidence="6">The sequence shown here is derived from an EMBL/GenBank/DDBJ whole genome shotgun (WGS) entry which is preliminary data.</text>
</comment>
<accession>A0ABQ8V9P0</accession>
<protein>
    <submittedName>
        <fullName evidence="6">Aminomethyltransferase folate-binding domain-containing protein</fullName>
    </submittedName>
</protein>
<keyword evidence="3" id="KW-0496">Mitochondrion</keyword>
<dbReference type="Gene3D" id="3.30.1360.120">
    <property type="entry name" value="Probable tRNA modification gtpase trme, domain 1"/>
    <property type="match status" value="1"/>
</dbReference>
<dbReference type="Proteomes" id="UP001150217">
    <property type="component" value="Unassembled WGS sequence"/>
</dbReference>
<dbReference type="SUPFAM" id="SSF103025">
    <property type="entry name" value="Folate-binding domain"/>
    <property type="match status" value="1"/>
</dbReference>
<comment type="subcellular location">
    <subcellularLocation>
        <location evidence="1">Mitochondrion</location>
    </subcellularLocation>
</comment>
<dbReference type="InterPro" id="IPR027266">
    <property type="entry name" value="TrmE/GcvT-like"/>
</dbReference>
<evidence type="ECO:0000256" key="4">
    <source>
        <dbReference type="ARBA" id="ARBA00093447"/>
    </source>
</evidence>
<evidence type="ECO:0000259" key="5">
    <source>
        <dbReference type="Pfam" id="PF25455"/>
    </source>
</evidence>
<dbReference type="Pfam" id="PF25455">
    <property type="entry name" value="Beta-barrel_CAF17_C"/>
    <property type="match status" value="1"/>
</dbReference>
<dbReference type="PANTHER" id="PTHR22602">
    <property type="entry name" value="TRANSFERASE CAF17, MITOCHONDRIAL-RELATED"/>
    <property type="match status" value="1"/>
</dbReference>
<keyword evidence="2" id="KW-0809">Transit peptide</keyword>
<evidence type="ECO:0000256" key="1">
    <source>
        <dbReference type="ARBA" id="ARBA00004173"/>
    </source>
</evidence>
<evidence type="ECO:0000313" key="7">
    <source>
        <dbReference type="Proteomes" id="UP001150217"/>
    </source>
</evidence>